<feature type="domain" description="RING-type" evidence="10">
    <location>
        <begin position="283"/>
        <end position="324"/>
    </location>
</feature>
<dbReference type="PANTHER" id="PTHR15710">
    <property type="entry name" value="E3 UBIQUITIN-PROTEIN LIGASE PRAJA"/>
    <property type="match status" value="1"/>
</dbReference>
<name>A0A835KVK2_9POAL</name>
<dbReference type="InterPro" id="IPR001841">
    <property type="entry name" value="Znf_RING"/>
</dbReference>
<dbReference type="Pfam" id="PF13639">
    <property type="entry name" value="zf-RING_2"/>
    <property type="match status" value="1"/>
</dbReference>
<dbReference type="EC" id="2.3.2.27" evidence="2"/>
<dbReference type="Proteomes" id="UP000636709">
    <property type="component" value="Unassembled WGS sequence"/>
</dbReference>
<keyword evidence="12" id="KW-1185">Reference proteome</keyword>
<evidence type="ECO:0000256" key="4">
    <source>
        <dbReference type="ARBA" id="ARBA00022723"/>
    </source>
</evidence>
<evidence type="ECO:0000256" key="9">
    <source>
        <dbReference type="SAM" id="MobiDB-lite"/>
    </source>
</evidence>
<comment type="catalytic activity">
    <reaction evidence="1">
        <text>S-ubiquitinyl-[E2 ubiquitin-conjugating enzyme]-L-cysteine + [acceptor protein]-L-lysine = [E2 ubiquitin-conjugating enzyme]-L-cysteine + N(6)-ubiquitinyl-[acceptor protein]-L-lysine.</text>
        <dbReference type="EC" id="2.3.2.27"/>
    </reaction>
</comment>
<keyword evidence="3" id="KW-0808">Transferase</keyword>
<dbReference type="GO" id="GO:0005737">
    <property type="term" value="C:cytoplasm"/>
    <property type="evidence" value="ECO:0007669"/>
    <property type="project" value="TreeGrafter"/>
</dbReference>
<evidence type="ECO:0000256" key="3">
    <source>
        <dbReference type="ARBA" id="ARBA00022679"/>
    </source>
</evidence>
<dbReference type="AlphaFoldDB" id="A0A835KVK2"/>
<dbReference type="GO" id="GO:0061630">
    <property type="term" value="F:ubiquitin protein ligase activity"/>
    <property type="evidence" value="ECO:0007669"/>
    <property type="project" value="UniProtKB-EC"/>
</dbReference>
<keyword evidence="4" id="KW-0479">Metal-binding</keyword>
<accession>A0A835KVK2</accession>
<dbReference type="EMBL" id="JACEFO010000430">
    <property type="protein sequence ID" value="KAF8769582.1"/>
    <property type="molecule type" value="Genomic_DNA"/>
</dbReference>
<evidence type="ECO:0000256" key="2">
    <source>
        <dbReference type="ARBA" id="ARBA00012483"/>
    </source>
</evidence>
<feature type="compositionally biased region" description="Gly residues" evidence="9">
    <location>
        <begin position="133"/>
        <end position="142"/>
    </location>
</feature>
<dbReference type="GO" id="GO:0016567">
    <property type="term" value="P:protein ubiquitination"/>
    <property type="evidence" value="ECO:0007669"/>
    <property type="project" value="TreeGrafter"/>
</dbReference>
<proteinExistence type="predicted"/>
<keyword evidence="6" id="KW-0833">Ubl conjugation pathway</keyword>
<keyword evidence="7" id="KW-0862">Zinc</keyword>
<gene>
    <name evidence="11" type="ORF">HU200_006173</name>
</gene>
<feature type="region of interest" description="Disordered" evidence="9">
    <location>
        <begin position="354"/>
        <end position="393"/>
    </location>
</feature>
<dbReference type="FunFam" id="3.30.40.10:FF:000127">
    <property type="entry name" value="E3 ubiquitin-protein ligase RNF181"/>
    <property type="match status" value="1"/>
</dbReference>
<dbReference type="SUPFAM" id="SSF57850">
    <property type="entry name" value="RING/U-box"/>
    <property type="match status" value="1"/>
</dbReference>
<evidence type="ECO:0000256" key="7">
    <source>
        <dbReference type="ARBA" id="ARBA00022833"/>
    </source>
</evidence>
<reference evidence="11" key="1">
    <citation type="submission" date="2020-07" db="EMBL/GenBank/DDBJ databases">
        <title>Genome sequence and genetic diversity analysis of an under-domesticated orphan crop, white fonio (Digitaria exilis).</title>
        <authorList>
            <person name="Bennetzen J.L."/>
            <person name="Chen S."/>
            <person name="Ma X."/>
            <person name="Wang X."/>
            <person name="Yssel A.E.J."/>
            <person name="Chaluvadi S.R."/>
            <person name="Johnson M."/>
            <person name="Gangashetty P."/>
            <person name="Hamidou F."/>
            <person name="Sanogo M.D."/>
            <person name="Zwaenepoel A."/>
            <person name="Wallace J."/>
            <person name="Van De Peer Y."/>
            <person name="Van Deynze A."/>
        </authorList>
    </citation>
    <scope>NUCLEOTIDE SEQUENCE</scope>
    <source>
        <tissue evidence="11">Leaves</tissue>
    </source>
</reference>
<evidence type="ECO:0000259" key="10">
    <source>
        <dbReference type="PROSITE" id="PS50089"/>
    </source>
</evidence>
<evidence type="ECO:0000313" key="12">
    <source>
        <dbReference type="Proteomes" id="UP000636709"/>
    </source>
</evidence>
<evidence type="ECO:0000313" key="11">
    <source>
        <dbReference type="EMBL" id="KAF8769582.1"/>
    </source>
</evidence>
<sequence length="393" mass="41035">MAEFAGDDPFDFDFGFDDDGGGGDDPFCYDPFDDYCCDGDDGEGLIAGPIVDDGDGEEFCISGFSFRECDGDEGDVFIGEDHASPPSDEEPILETLGCSFDSDGGFSQFAPHLVSALEISDDDDDDDEDGLVAGNGRGGGGIELEQGATMEEAAADDDDDGGIGLMLSGFSLDPRPDDGGFQTLVDTDEEATSDDDMGKSGGLMLSGFDDVAPPRVTSQVVQPSWMVMFPVVDATVADGTDTNFLEVFAGQVGEAVRQLPASRAAVEGLQEVVLSEEEASHGCAVCKDAIVAGLRVTRLPCKHYFHTDCIGPWLSIRNTCPVCRFELPTGDAEYDQQRSSTGIASVAQQGAPVQSGVANAGGGARVGGGDAAECSGENRPEQGATEDWPLDAE</sequence>
<evidence type="ECO:0000256" key="8">
    <source>
        <dbReference type="PROSITE-ProRule" id="PRU00175"/>
    </source>
</evidence>
<evidence type="ECO:0000256" key="5">
    <source>
        <dbReference type="ARBA" id="ARBA00022771"/>
    </source>
</evidence>
<dbReference type="OrthoDB" id="8062037at2759"/>
<feature type="compositionally biased region" description="Gly residues" evidence="9">
    <location>
        <begin position="359"/>
        <end position="370"/>
    </location>
</feature>
<feature type="region of interest" description="Disordered" evidence="9">
    <location>
        <begin position="120"/>
        <end position="144"/>
    </location>
</feature>
<organism evidence="11 12">
    <name type="scientific">Digitaria exilis</name>
    <dbReference type="NCBI Taxonomy" id="1010633"/>
    <lineage>
        <taxon>Eukaryota</taxon>
        <taxon>Viridiplantae</taxon>
        <taxon>Streptophyta</taxon>
        <taxon>Embryophyta</taxon>
        <taxon>Tracheophyta</taxon>
        <taxon>Spermatophyta</taxon>
        <taxon>Magnoliopsida</taxon>
        <taxon>Liliopsida</taxon>
        <taxon>Poales</taxon>
        <taxon>Poaceae</taxon>
        <taxon>PACMAD clade</taxon>
        <taxon>Panicoideae</taxon>
        <taxon>Panicodae</taxon>
        <taxon>Paniceae</taxon>
        <taxon>Anthephorinae</taxon>
        <taxon>Digitaria</taxon>
    </lineage>
</organism>
<protein>
    <recommendedName>
        <fullName evidence="2">RING-type E3 ubiquitin transferase</fullName>
        <ecNumber evidence="2">2.3.2.27</ecNumber>
    </recommendedName>
</protein>
<dbReference type="Gene3D" id="3.30.40.10">
    <property type="entry name" value="Zinc/RING finger domain, C3HC4 (zinc finger)"/>
    <property type="match status" value="1"/>
</dbReference>
<evidence type="ECO:0000256" key="6">
    <source>
        <dbReference type="ARBA" id="ARBA00022786"/>
    </source>
</evidence>
<keyword evidence="5 8" id="KW-0863">Zinc-finger</keyword>
<dbReference type="InterPro" id="IPR013083">
    <property type="entry name" value="Znf_RING/FYVE/PHD"/>
</dbReference>
<evidence type="ECO:0000256" key="1">
    <source>
        <dbReference type="ARBA" id="ARBA00000900"/>
    </source>
</evidence>
<dbReference type="GO" id="GO:0008270">
    <property type="term" value="F:zinc ion binding"/>
    <property type="evidence" value="ECO:0007669"/>
    <property type="project" value="UniProtKB-KW"/>
</dbReference>
<comment type="caution">
    <text evidence="11">The sequence shown here is derived from an EMBL/GenBank/DDBJ whole genome shotgun (WGS) entry which is preliminary data.</text>
</comment>
<dbReference type="PROSITE" id="PS50089">
    <property type="entry name" value="ZF_RING_2"/>
    <property type="match status" value="1"/>
</dbReference>
<feature type="compositionally biased region" description="Acidic residues" evidence="9">
    <location>
        <begin position="120"/>
        <end position="130"/>
    </location>
</feature>
<dbReference type="PANTHER" id="PTHR15710:SF108">
    <property type="entry name" value="OS03G0286100 PROTEIN"/>
    <property type="match status" value="1"/>
</dbReference>
<dbReference type="SMART" id="SM00184">
    <property type="entry name" value="RING"/>
    <property type="match status" value="1"/>
</dbReference>